<comment type="caution">
    <text evidence="1">The sequence shown here is derived from an EMBL/GenBank/DDBJ whole genome shotgun (WGS) entry which is preliminary data.</text>
</comment>
<evidence type="ECO:0000313" key="2">
    <source>
        <dbReference type="Proteomes" id="UP001060215"/>
    </source>
</evidence>
<protein>
    <submittedName>
        <fullName evidence="1">Uncharacterized protein</fullName>
    </submittedName>
</protein>
<name>A0ACC0FFQ9_9ERIC</name>
<gene>
    <name evidence="1" type="ORF">LOK49_LG13G00887</name>
</gene>
<dbReference type="Proteomes" id="UP001060215">
    <property type="component" value="Chromosome 14"/>
</dbReference>
<reference evidence="1 2" key="1">
    <citation type="journal article" date="2022" name="Plant J.">
        <title>Chromosome-level genome of Camellia lanceoleosa provides a valuable resource for understanding genome evolution and self-incompatibility.</title>
        <authorList>
            <person name="Gong W."/>
            <person name="Xiao S."/>
            <person name="Wang L."/>
            <person name="Liao Z."/>
            <person name="Chang Y."/>
            <person name="Mo W."/>
            <person name="Hu G."/>
            <person name="Li W."/>
            <person name="Zhao G."/>
            <person name="Zhu H."/>
            <person name="Hu X."/>
            <person name="Ji K."/>
            <person name="Xiang X."/>
            <person name="Song Q."/>
            <person name="Yuan D."/>
            <person name="Jin S."/>
            <person name="Zhang L."/>
        </authorList>
    </citation>
    <scope>NUCLEOTIDE SEQUENCE [LARGE SCALE GENOMIC DNA]</scope>
    <source>
        <strain evidence="1">SQ_2022a</strain>
    </source>
</reference>
<evidence type="ECO:0000313" key="1">
    <source>
        <dbReference type="EMBL" id="KAI7987510.1"/>
    </source>
</evidence>
<sequence>MMEPHTLANDMAGPNTLAKDMAEPHKMEEEYNTSQVTMTDPLPLQLEDFAMPLQYSQVTNDFEEQMLTLVTEKVRTFCVRGSKRILAPRHHSTDFAKKASY</sequence>
<dbReference type="EMBL" id="CM045771">
    <property type="protein sequence ID" value="KAI7987510.1"/>
    <property type="molecule type" value="Genomic_DNA"/>
</dbReference>
<proteinExistence type="predicted"/>
<organism evidence="1 2">
    <name type="scientific">Camellia lanceoleosa</name>
    <dbReference type="NCBI Taxonomy" id="1840588"/>
    <lineage>
        <taxon>Eukaryota</taxon>
        <taxon>Viridiplantae</taxon>
        <taxon>Streptophyta</taxon>
        <taxon>Embryophyta</taxon>
        <taxon>Tracheophyta</taxon>
        <taxon>Spermatophyta</taxon>
        <taxon>Magnoliopsida</taxon>
        <taxon>eudicotyledons</taxon>
        <taxon>Gunneridae</taxon>
        <taxon>Pentapetalae</taxon>
        <taxon>asterids</taxon>
        <taxon>Ericales</taxon>
        <taxon>Theaceae</taxon>
        <taxon>Camellia</taxon>
    </lineage>
</organism>
<keyword evidence="2" id="KW-1185">Reference proteome</keyword>
<accession>A0ACC0FFQ9</accession>